<evidence type="ECO:0000259" key="2">
    <source>
        <dbReference type="Pfam" id="PF08241"/>
    </source>
</evidence>
<feature type="compositionally biased region" description="Basic and acidic residues" evidence="1">
    <location>
        <begin position="277"/>
        <end position="288"/>
    </location>
</feature>
<feature type="domain" description="Methyltransferase type 11" evidence="2">
    <location>
        <begin position="591"/>
        <end position="641"/>
    </location>
</feature>
<evidence type="ECO:0000313" key="4">
    <source>
        <dbReference type="Proteomes" id="UP000262825"/>
    </source>
</evidence>
<evidence type="ECO:0000313" key="3">
    <source>
        <dbReference type="EMBL" id="SSD58789.1"/>
    </source>
</evidence>
<dbReference type="Pfam" id="PF08241">
    <property type="entry name" value="Methyltransf_11"/>
    <property type="match status" value="1"/>
</dbReference>
<proteinExistence type="predicted"/>
<sequence length="790" mass="90863">MEDILNVTDVPLYRSESMQDPNKSKKITTLSALQPCNSSSDFSTTRLLNRGNMSNNTSGIHTFADKYDENKNYTTASDTSNCNKKKSLDSMEVFHNTNECEERINVQNYASKSKKKTDNNYCGCCCSDTSDKSNNTNCDNSSSSSSSNNNNNNNSSSSNDNSNINGNTVKKNNTDRDISKKIPETKNFYLNNINKFIEKLMDLHADDDTFATNNVSIKESKDDYIYYKNTITKLNIFFNFNNSIDTQNLFDNVDTRLQSFLNFVSSSSQQAMVQSANEKDFKSDRANNHPDLGSTSNDTPAATVSTNTKNTSMDAISDSSSSTDSSELNCLKKDKPDIMEKYLKKYTYILKQQPIEFINHDLSYLGKEEPYLKKKGADLHKIIEKIDSLINLWYLQYCKLLIDNNIFLFPQNNYNLDYINIHNEKLFYRNVQIIRETKNNEILFDLRDDISDNNSINSSRQQIPLVALLIRTKLDSVWGYQCASDNPNVKIVDYVLMNLTDVEITDRKGKAQHFNKIMSKIIKNFNNASIQQQSEQNKNANDNTKDVIDNFEIIRKYSEYLKNYRKIYVSEPVRKYLYGNINDAATIINEKDIKTCDIHIPFESNVFHAVTTPSLWALVPYKRWDFFLNEIYRVLKPGGVFDTVFIDLKLSNLLPNEQETGFKFKTTREKSIIHDRIVTNAIQKGLKVQGSRYLYDHVKKAGFVDIEYSLICLPLGNFKTKMGLMSEFCNSYIFDTTCRALLNETDLEIFKSLNIDPSTIQKRYQKEHWEKIDNEAGCTRILIMKAKKPL</sequence>
<evidence type="ECO:0000256" key="1">
    <source>
        <dbReference type="SAM" id="MobiDB-lite"/>
    </source>
</evidence>
<dbReference type="Gene3D" id="3.40.50.150">
    <property type="entry name" value="Vaccinia Virus protein VP39"/>
    <property type="match status" value="1"/>
</dbReference>
<name>A0A376B2F1_9ASCO</name>
<dbReference type="AlphaFoldDB" id="A0A376B2F1"/>
<gene>
    <name evidence="3" type="ORF">SCODWIG_00550</name>
</gene>
<dbReference type="InterPro" id="IPR013216">
    <property type="entry name" value="Methyltransf_11"/>
</dbReference>
<keyword evidence="4" id="KW-1185">Reference proteome</keyword>
<dbReference type="EMBL" id="UFAJ01000048">
    <property type="protein sequence ID" value="SSD58789.1"/>
    <property type="molecule type" value="Genomic_DNA"/>
</dbReference>
<dbReference type="InterPro" id="IPR029063">
    <property type="entry name" value="SAM-dependent_MTases_sf"/>
</dbReference>
<dbReference type="Proteomes" id="UP000262825">
    <property type="component" value="Unassembled WGS sequence"/>
</dbReference>
<organism evidence="3 4">
    <name type="scientific">Saccharomycodes ludwigii</name>
    <dbReference type="NCBI Taxonomy" id="36035"/>
    <lineage>
        <taxon>Eukaryota</taxon>
        <taxon>Fungi</taxon>
        <taxon>Dikarya</taxon>
        <taxon>Ascomycota</taxon>
        <taxon>Saccharomycotina</taxon>
        <taxon>Saccharomycetes</taxon>
        <taxon>Saccharomycodales</taxon>
        <taxon>Saccharomycodaceae</taxon>
        <taxon>Saccharomycodes</taxon>
    </lineage>
</organism>
<feature type="compositionally biased region" description="Polar residues" evidence="1">
    <location>
        <begin position="293"/>
        <end position="311"/>
    </location>
</feature>
<feature type="region of interest" description="Disordered" evidence="1">
    <location>
        <begin position="134"/>
        <end position="178"/>
    </location>
</feature>
<protein>
    <recommendedName>
        <fullName evidence="2">Methyltransferase type 11 domain-containing protein</fullName>
    </recommendedName>
</protein>
<feature type="compositionally biased region" description="Low complexity" evidence="1">
    <location>
        <begin position="134"/>
        <end position="165"/>
    </location>
</feature>
<feature type="region of interest" description="Disordered" evidence="1">
    <location>
        <begin position="274"/>
        <end position="328"/>
    </location>
</feature>
<reference evidence="4" key="1">
    <citation type="submission" date="2018-06" db="EMBL/GenBank/DDBJ databases">
        <authorList>
            <person name="Guldener U."/>
        </authorList>
    </citation>
    <scope>NUCLEOTIDE SEQUENCE [LARGE SCALE GENOMIC DNA]</scope>
    <source>
        <strain evidence="4">UTAD17</strain>
    </source>
</reference>
<dbReference type="GO" id="GO:0008757">
    <property type="term" value="F:S-adenosylmethionine-dependent methyltransferase activity"/>
    <property type="evidence" value="ECO:0007669"/>
    <property type="project" value="InterPro"/>
</dbReference>
<dbReference type="SUPFAM" id="SSF53335">
    <property type="entry name" value="S-adenosyl-L-methionine-dependent methyltransferases"/>
    <property type="match status" value="1"/>
</dbReference>
<accession>A0A376B2F1</accession>
<feature type="compositionally biased region" description="Low complexity" evidence="1">
    <location>
        <begin position="312"/>
        <end position="326"/>
    </location>
</feature>
<dbReference type="VEuPathDB" id="FungiDB:SCODWIG_00550"/>